<dbReference type="GO" id="GO:0005524">
    <property type="term" value="F:ATP binding"/>
    <property type="evidence" value="ECO:0007669"/>
    <property type="project" value="UniProtKB-KW"/>
</dbReference>
<sequence length="300" mass="33043">MQFDKVALIGRYQDTGLDAPLIGLAEKLIKTGRKVIIEAETAKNTNLNNYEIASLKEIGENVSLAIVMGGDGTVLGTARSLAPYNVPLLGINHGKLGFITDIPIEDAYIAIMNIINGNFFIEERKLLQGSVLRTGKKLFSSTALNDIVINRSNNGGMIEIKIDLNGEFMHIQRADGLIISTPTGSTAYSLAVNGPILHPSLEAMLIVPIAPQTLSNRPIVIPSYKTLELTLISSGRINKKASVHFDMQPWSELKSGDKIKIQSAKHSIKLIHPSGYSFFSTLRRKLHWNLMPQFSEYFEK</sequence>
<dbReference type="GO" id="GO:0046872">
    <property type="term" value="F:metal ion binding"/>
    <property type="evidence" value="ECO:0007669"/>
    <property type="project" value="UniProtKB-UniRule"/>
</dbReference>
<evidence type="ECO:0000313" key="8">
    <source>
        <dbReference type="Proteomes" id="UP000266796"/>
    </source>
</evidence>
<dbReference type="NCBIfam" id="NF002561">
    <property type="entry name" value="PRK02155.1"/>
    <property type="match status" value="1"/>
</dbReference>
<dbReference type="OrthoDB" id="9774737at2"/>
<evidence type="ECO:0000256" key="3">
    <source>
        <dbReference type="ARBA" id="ARBA00022857"/>
    </source>
</evidence>
<keyword evidence="8" id="KW-1185">Reference proteome</keyword>
<keyword evidence="2 6" id="KW-0418">Kinase</keyword>
<dbReference type="PANTHER" id="PTHR20275">
    <property type="entry name" value="NAD KINASE"/>
    <property type="match status" value="1"/>
</dbReference>
<comment type="cofactor">
    <cofactor evidence="6">
        <name>a divalent metal cation</name>
        <dbReference type="ChEBI" id="CHEBI:60240"/>
    </cofactor>
</comment>
<dbReference type="AlphaFoldDB" id="A0A3S7JAB0"/>
<evidence type="ECO:0000256" key="4">
    <source>
        <dbReference type="ARBA" id="ARBA00023027"/>
    </source>
</evidence>
<dbReference type="Gene3D" id="2.60.200.30">
    <property type="entry name" value="Probable inorganic polyphosphate/atp-NAD kinase, domain 2"/>
    <property type="match status" value="1"/>
</dbReference>
<dbReference type="EMBL" id="CP025628">
    <property type="protein sequence ID" value="AWD32617.1"/>
    <property type="molecule type" value="Genomic_DNA"/>
</dbReference>
<comment type="function">
    <text evidence="6">Involved in the regulation of the intracellular balance of NAD and NADP, and is a key enzyme in the biosynthesis of NADP. Catalyzes specifically the phosphorylation on 2'-hydroxyl of the adenosine moiety of NAD to yield NADP.</text>
</comment>
<dbReference type="InterPro" id="IPR002504">
    <property type="entry name" value="NADK"/>
</dbReference>
<keyword evidence="1 6" id="KW-0808">Transferase</keyword>
<dbReference type="HAMAP" id="MF_00361">
    <property type="entry name" value="NAD_kinase"/>
    <property type="match status" value="1"/>
</dbReference>
<organism evidence="7 8">
    <name type="scientific">Candidatus Kinetoplastidibacterium kentomonadis</name>
    <dbReference type="NCBI Taxonomy" id="1576550"/>
    <lineage>
        <taxon>Bacteria</taxon>
        <taxon>Pseudomonadati</taxon>
        <taxon>Pseudomonadota</taxon>
        <taxon>Betaproteobacteria</taxon>
        <taxon>Candidatus Kinetoplastidibacterium</taxon>
    </lineage>
</organism>
<dbReference type="InterPro" id="IPR017438">
    <property type="entry name" value="ATP-NAD_kinase_N"/>
</dbReference>
<keyword evidence="6" id="KW-0963">Cytoplasm</keyword>
<keyword evidence="3 6" id="KW-0521">NADP</keyword>
<feature type="binding site" evidence="6">
    <location>
        <position position="210"/>
    </location>
    <ligand>
        <name>NAD(+)</name>
        <dbReference type="ChEBI" id="CHEBI:57540"/>
    </ligand>
</feature>
<comment type="catalytic activity">
    <reaction evidence="5 6">
        <text>NAD(+) + ATP = ADP + NADP(+) + H(+)</text>
        <dbReference type="Rhea" id="RHEA:18629"/>
        <dbReference type="ChEBI" id="CHEBI:15378"/>
        <dbReference type="ChEBI" id="CHEBI:30616"/>
        <dbReference type="ChEBI" id="CHEBI:57540"/>
        <dbReference type="ChEBI" id="CHEBI:58349"/>
        <dbReference type="ChEBI" id="CHEBI:456216"/>
        <dbReference type="EC" id="2.7.1.23"/>
    </reaction>
</comment>
<evidence type="ECO:0000256" key="5">
    <source>
        <dbReference type="ARBA" id="ARBA00047925"/>
    </source>
</evidence>
<evidence type="ECO:0000313" key="7">
    <source>
        <dbReference type="EMBL" id="AWD32617.1"/>
    </source>
</evidence>
<feature type="binding site" evidence="6">
    <location>
        <begin position="145"/>
        <end position="146"/>
    </location>
    <ligand>
        <name>NAD(+)</name>
        <dbReference type="ChEBI" id="CHEBI:57540"/>
    </ligand>
</feature>
<evidence type="ECO:0000256" key="6">
    <source>
        <dbReference type="HAMAP-Rule" id="MF_00361"/>
    </source>
</evidence>
<protein>
    <recommendedName>
        <fullName evidence="6">NAD kinase</fullName>
        <ecNumber evidence="6">2.7.1.23</ecNumber>
    </recommendedName>
    <alternativeName>
        <fullName evidence="6">ATP-dependent NAD kinase</fullName>
    </alternativeName>
</protein>
<dbReference type="PANTHER" id="PTHR20275:SF0">
    <property type="entry name" value="NAD KINASE"/>
    <property type="match status" value="1"/>
</dbReference>
<dbReference type="Gene3D" id="3.40.50.10330">
    <property type="entry name" value="Probable inorganic polyphosphate/atp-NAD kinase, domain 1"/>
    <property type="match status" value="1"/>
</dbReference>
<feature type="binding site" evidence="6">
    <location>
        <position position="248"/>
    </location>
    <ligand>
        <name>NAD(+)</name>
        <dbReference type="ChEBI" id="CHEBI:57540"/>
    </ligand>
</feature>
<comment type="similarity">
    <text evidence="6">Belongs to the NAD kinase family.</text>
</comment>
<name>A0A3S7JAB0_9PROT</name>
<accession>A0A3S7JAB0</accession>
<dbReference type="GO" id="GO:0005737">
    <property type="term" value="C:cytoplasm"/>
    <property type="evidence" value="ECO:0007669"/>
    <property type="project" value="UniProtKB-SubCell"/>
</dbReference>
<dbReference type="RefSeq" id="WP_108674021.1">
    <property type="nucleotide sequence ID" value="NZ_CP025628.1"/>
</dbReference>
<dbReference type="KEGG" id="kso:CKSOR_00509"/>
<dbReference type="Pfam" id="PF01513">
    <property type="entry name" value="NAD_kinase"/>
    <property type="match status" value="1"/>
</dbReference>
<reference evidence="7 8" key="1">
    <citation type="journal article" date="2018" name="Parasitology">
        <title>The reduced genome of Candidatus Kinetoplastibacterium sorsogonicusi, the endosymbiont of Kentomonas sorsogonicus (Trypanosomatidae): loss of the haem-synthesis pathway.</title>
        <authorList>
            <person name="Silva F.M."/>
            <person name="Kostygov A.Y."/>
            <person name="Spodareva V.V."/>
            <person name="Butenko A."/>
            <person name="Tossou R."/>
            <person name="Lukes J."/>
            <person name="Yurchenko V."/>
            <person name="Alves J.M.P."/>
        </authorList>
    </citation>
    <scope>NUCLEOTIDE SEQUENCE [LARGE SCALE GENOMIC DNA]</scope>
    <source>
        <strain evidence="7 8">MF-08</strain>
    </source>
</reference>
<dbReference type="Proteomes" id="UP000266796">
    <property type="component" value="Chromosome"/>
</dbReference>
<feature type="binding site" evidence="6">
    <location>
        <position position="173"/>
    </location>
    <ligand>
        <name>NAD(+)</name>
        <dbReference type="ChEBI" id="CHEBI:57540"/>
    </ligand>
</feature>
<feature type="binding site" evidence="6">
    <location>
        <position position="175"/>
    </location>
    <ligand>
        <name>NAD(+)</name>
        <dbReference type="ChEBI" id="CHEBI:57540"/>
    </ligand>
</feature>
<feature type="binding site" evidence="6">
    <location>
        <begin position="71"/>
        <end position="72"/>
    </location>
    <ligand>
        <name>NAD(+)</name>
        <dbReference type="ChEBI" id="CHEBI:57540"/>
    </ligand>
</feature>
<dbReference type="GO" id="GO:0006741">
    <property type="term" value="P:NADP+ biosynthetic process"/>
    <property type="evidence" value="ECO:0007669"/>
    <property type="project" value="UniProtKB-UniRule"/>
</dbReference>
<dbReference type="GO" id="GO:0051287">
    <property type="term" value="F:NAD binding"/>
    <property type="evidence" value="ECO:0007669"/>
    <property type="project" value="UniProtKB-ARBA"/>
</dbReference>
<evidence type="ECO:0000256" key="1">
    <source>
        <dbReference type="ARBA" id="ARBA00022679"/>
    </source>
</evidence>
<keyword evidence="6" id="KW-0067">ATP-binding</keyword>
<proteinExistence type="inferred from homology"/>
<gene>
    <name evidence="6 7" type="primary">nadK</name>
    <name evidence="7" type="ORF">CKSOR_00509</name>
</gene>
<evidence type="ECO:0000256" key="2">
    <source>
        <dbReference type="ARBA" id="ARBA00022777"/>
    </source>
</evidence>
<dbReference type="InterPro" id="IPR016064">
    <property type="entry name" value="NAD/diacylglycerol_kinase_sf"/>
</dbReference>
<feature type="active site" description="Proton acceptor" evidence="6">
    <location>
        <position position="71"/>
    </location>
</feature>
<dbReference type="Pfam" id="PF20143">
    <property type="entry name" value="NAD_kinase_C"/>
    <property type="match status" value="1"/>
</dbReference>
<keyword evidence="6" id="KW-0547">Nucleotide-binding</keyword>
<dbReference type="InterPro" id="IPR017437">
    <property type="entry name" value="ATP-NAD_kinase_PpnK-typ_C"/>
</dbReference>
<keyword evidence="4 6" id="KW-0520">NAD</keyword>
<dbReference type="GO" id="GO:0003951">
    <property type="term" value="F:NAD+ kinase activity"/>
    <property type="evidence" value="ECO:0007669"/>
    <property type="project" value="UniProtKB-UniRule"/>
</dbReference>
<dbReference type="GO" id="GO:0019674">
    <property type="term" value="P:NAD+ metabolic process"/>
    <property type="evidence" value="ECO:0007669"/>
    <property type="project" value="InterPro"/>
</dbReference>
<dbReference type="EC" id="2.7.1.23" evidence="6"/>
<comment type="subcellular location">
    <subcellularLocation>
        <location evidence="6">Cytoplasm</location>
    </subcellularLocation>
</comment>
<dbReference type="SUPFAM" id="SSF111331">
    <property type="entry name" value="NAD kinase/diacylglycerol kinase-like"/>
    <property type="match status" value="1"/>
</dbReference>
<comment type="caution">
    <text evidence="6">Lacks conserved residue(s) required for the propagation of feature annotation.</text>
</comment>